<gene>
    <name evidence="1" type="ORF">LTR37_005934</name>
</gene>
<protein>
    <submittedName>
        <fullName evidence="1">Uncharacterized protein</fullName>
    </submittedName>
</protein>
<dbReference type="EMBL" id="JAUTXU010000038">
    <property type="protein sequence ID" value="KAK3717225.1"/>
    <property type="molecule type" value="Genomic_DNA"/>
</dbReference>
<dbReference type="Proteomes" id="UP001281147">
    <property type="component" value="Unassembled WGS sequence"/>
</dbReference>
<sequence>MATVSSLPQQKRRKNVYGKLGRSKWSTSNVDLFFDEDELATSKPTVGRQSNVKATYTVKKIEVKANTSKPARPRTKKLDTFDVPSSDDEVEVPAKVVSPPRFRPKLVDDTETSSTQLAPWEKRQLAKLLPERNGNGTRHKTTEVGTETQLRQEHARAAASPESKSSATSTFKNKSSIREQQSLVTSPAESETVETTSTAALLAARRNLANGGTRASAHELSQRGRTVPKRPALVTEDAEGTPRKRLRTQILSKEGSADVSMDDAPPAPACESTPQNFTPAHADADVYDFPGSSADEMASPKPAMPKSKKGKHLSRRGKLPTRSHSTPQKGSSAPARLAEMVGTDTETTEAPRRSPSASTSRKSTPQQPSTPPSGLIGSPSTAIKAAGAMTPKQANLWNKLLPSDPAVPSPSALPIKELSISGKRRTAAPSLTSRLTKSQSDVPRQRTRLVDRLKASAPSSDDELSEEDDEDEEMQDVQAVERNPVSVSQRNEQAPNPSKQTSQTQSQSQSRGGSKITYSRTRSYLPEDSLEDDLMYGMISDTPQQRSASGSGNGKPNGMSQKSAFDLDDSEDESGPGRMRTIHELRASGSNARGIGDIEDLLDAIEKHTVSHKSSRRTALVSLATNLMDKSFKGRFIGQSCEVRLAAECGAYSDDIADLVLAAAIALLMSSDPPEHVIRSLHDQGVIPWLAHPLHRDIEISKLAKERRHNMSKSSQGSLVEFAGKLTEQPTLWDEQTPDVITPRLIALKALDRLVRSLRRLGDKSELLNAEQLQAVLRDPVAALDQTRSLEIGLSISVLESLSTTSLPLHWPPAIFEGLGSILPRLDSVMPLLRHARFLALRLCLNLTNDNARNCALLADHDAGSTVRHLLQAIGTGFESLNTLIAADEDRTIALDYLVLAIGIMINLAENSSDARKHASTNQDLLADLLDIFRQGQKNMLEAESVEESVTNVTFGYLAVMLANLCQDTAARTLIASKLPGQHLGMLVEAVEEFVLHHQKVDMMSLEGEEGREVWGAFTENLKVVLARVKEVEQMA</sequence>
<keyword evidence="2" id="KW-1185">Reference proteome</keyword>
<reference evidence="1" key="1">
    <citation type="submission" date="2023-07" db="EMBL/GenBank/DDBJ databases">
        <title>Black Yeasts Isolated from many extreme environments.</title>
        <authorList>
            <person name="Coleine C."/>
            <person name="Stajich J.E."/>
            <person name="Selbmann L."/>
        </authorList>
    </citation>
    <scope>NUCLEOTIDE SEQUENCE</scope>
    <source>
        <strain evidence="1">CCFEE 5714</strain>
    </source>
</reference>
<comment type="caution">
    <text evidence="1">The sequence shown here is derived from an EMBL/GenBank/DDBJ whole genome shotgun (WGS) entry which is preliminary data.</text>
</comment>
<proteinExistence type="predicted"/>
<name>A0ACC3NJC5_9PEZI</name>
<organism evidence="1 2">
    <name type="scientific">Vermiconidia calcicola</name>
    <dbReference type="NCBI Taxonomy" id="1690605"/>
    <lineage>
        <taxon>Eukaryota</taxon>
        <taxon>Fungi</taxon>
        <taxon>Dikarya</taxon>
        <taxon>Ascomycota</taxon>
        <taxon>Pezizomycotina</taxon>
        <taxon>Dothideomycetes</taxon>
        <taxon>Dothideomycetidae</taxon>
        <taxon>Mycosphaerellales</taxon>
        <taxon>Extremaceae</taxon>
        <taxon>Vermiconidia</taxon>
    </lineage>
</organism>
<evidence type="ECO:0000313" key="1">
    <source>
        <dbReference type="EMBL" id="KAK3717225.1"/>
    </source>
</evidence>
<evidence type="ECO:0000313" key="2">
    <source>
        <dbReference type="Proteomes" id="UP001281147"/>
    </source>
</evidence>
<accession>A0ACC3NJC5</accession>